<organism evidence="9 10">
    <name type="scientific">Polaribacter cellanae</name>
    <dbReference type="NCBI Taxonomy" id="2818493"/>
    <lineage>
        <taxon>Bacteria</taxon>
        <taxon>Pseudomonadati</taxon>
        <taxon>Bacteroidota</taxon>
        <taxon>Flavobacteriia</taxon>
        <taxon>Flavobacteriales</taxon>
        <taxon>Flavobacteriaceae</taxon>
    </lineage>
</organism>
<evidence type="ECO:0000256" key="4">
    <source>
        <dbReference type="ARBA" id="ARBA00022723"/>
    </source>
</evidence>
<evidence type="ECO:0000256" key="7">
    <source>
        <dbReference type="ARBA" id="ARBA00022842"/>
    </source>
</evidence>
<keyword evidence="10" id="KW-1185">Reference proteome</keyword>
<evidence type="ECO:0000313" key="9">
    <source>
        <dbReference type="EMBL" id="QTE21285.1"/>
    </source>
</evidence>
<keyword evidence="7" id="KW-0460">Magnesium</keyword>
<keyword evidence="2" id="KW-0808">Transferase</keyword>
<evidence type="ECO:0000256" key="6">
    <source>
        <dbReference type="ARBA" id="ARBA00022840"/>
    </source>
</evidence>
<dbReference type="RefSeq" id="WP_208076845.1">
    <property type="nucleotide sequence ID" value="NZ_CP071869.1"/>
</dbReference>
<dbReference type="InterPro" id="IPR041633">
    <property type="entry name" value="Polbeta"/>
</dbReference>
<dbReference type="AlphaFoldDB" id="A0A975H867"/>
<evidence type="ECO:0000256" key="5">
    <source>
        <dbReference type="ARBA" id="ARBA00022741"/>
    </source>
</evidence>
<protein>
    <submittedName>
        <fullName evidence="9">Nucleotidyltransferase domain-containing protein</fullName>
    </submittedName>
</protein>
<dbReference type="KEGG" id="pcea:J3359_10630"/>
<keyword evidence="3" id="KW-0548">Nucleotidyltransferase</keyword>
<feature type="domain" description="Polymerase beta nucleotidyltransferase" evidence="8">
    <location>
        <begin position="9"/>
        <end position="99"/>
    </location>
</feature>
<evidence type="ECO:0000256" key="3">
    <source>
        <dbReference type="ARBA" id="ARBA00022695"/>
    </source>
</evidence>
<proteinExistence type="predicted"/>
<sequence>MKINDKNINRIKKLCEQYKVRTFSAFGSVIRDDFSDESDIDFVVDFDENDPFEYTNLYFQLKDKLEKLLKRPIDLIEYRAIKNKYFRKELDETKVLIYGQ</sequence>
<comment type="cofactor">
    <cofactor evidence="1">
        <name>Mg(2+)</name>
        <dbReference type="ChEBI" id="CHEBI:18420"/>
    </cofactor>
</comment>
<dbReference type="CDD" id="cd05403">
    <property type="entry name" value="NT_KNTase_like"/>
    <property type="match status" value="1"/>
</dbReference>
<name>A0A975H867_9FLAO</name>
<dbReference type="Pfam" id="PF18765">
    <property type="entry name" value="Polbeta"/>
    <property type="match status" value="1"/>
</dbReference>
<dbReference type="GO" id="GO:0046872">
    <property type="term" value="F:metal ion binding"/>
    <property type="evidence" value="ECO:0007669"/>
    <property type="project" value="UniProtKB-KW"/>
</dbReference>
<dbReference type="Proteomes" id="UP000663920">
    <property type="component" value="Chromosome"/>
</dbReference>
<keyword evidence="6" id="KW-0067">ATP-binding</keyword>
<dbReference type="SUPFAM" id="SSF81301">
    <property type="entry name" value="Nucleotidyltransferase"/>
    <property type="match status" value="1"/>
</dbReference>
<evidence type="ECO:0000256" key="1">
    <source>
        <dbReference type="ARBA" id="ARBA00001946"/>
    </source>
</evidence>
<dbReference type="GO" id="GO:0005524">
    <property type="term" value="F:ATP binding"/>
    <property type="evidence" value="ECO:0007669"/>
    <property type="project" value="UniProtKB-KW"/>
</dbReference>
<dbReference type="PANTHER" id="PTHR33571">
    <property type="entry name" value="SSL8005 PROTEIN"/>
    <property type="match status" value="1"/>
</dbReference>
<gene>
    <name evidence="9" type="ORF">J3359_10630</name>
</gene>
<evidence type="ECO:0000259" key="8">
    <source>
        <dbReference type="Pfam" id="PF18765"/>
    </source>
</evidence>
<dbReference type="PANTHER" id="PTHR33571:SF12">
    <property type="entry name" value="BSL3053 PROTEIN"/>
    <property type="match status" value="1"/>
</dbReference>
<dbReference type="InterPro" id="IPR043519">
    <property type="entry name" value="NT_sf"/>
</dbReference>
<dbReference type="InterPro" id="IPR052038">
    <property type="entry name" value="Type-VII_TA_antitoxin"/>
</dbReference>
<dbReference type="GO" id="GO:0016779">
    <property type="term" value="F:nucleotidyltransferase activity"/>
    <property type="evidence" value="ECO:0007669"/>
    <property type="project" value="UniProtKB-KW"/>
</dbReference>
<evidence type="ECO:0000313" key="10">
    <source>
        <dbReference type="Proteomes" id="UP000663920"/>
    </source>
</evidence>
<dbReference type="EMBL" id="CP071869">
    <property type="protein sequence ID" value="QTE21285.1"/>
    <property type="molecule type" value="Genomic_DNA"/>
</dbReference>
<keyword evidence="5" id="KW-0547">Nucleotide-binding</keyword>
<accession>A0A975H867</accession>
<evidence type="ECO:0000256" key="2">
    <source>
        <dbReference type="ARBA" id="ARBA00022679"/>
    </source>
</evidence>
<keyword evidence="4" id="KW-0479">Metal-binding</keyword>
<reference evidence="9 10" key="1">
    <citation type="submission" date="2021-03" db="EMBL/GenBank/DDBJ databases">
        <title>Complete genome of Polaribacter_sp.SM13.</title>
        <authorList>
            <person name="Jeong S.W."/>
            <person name="Bae J.W."/>
        </authorList>
    </citation>
    <scope>NUCLEOTIDE SEQUENCE [LARGE SCALE GENOMIC DNA]</scope>
    <source>
        <strain evidence="9 10">SM13</strain>
    </source>
</reference>
<dbReference type="Gene3D" id="3.30.460.10">
    <property type="entry name" value="Beta Polymerase, domain 2"/>
    <property type="match status" value="1"/>
</dbReference>